<feature type="region of interest" description="Disordered" evidence="1">
    <location>
        <begin position="860"/>
        <end position="884"/>
    </location>
</feature>
<feature type="compositionally biased region" description="Basic and acidic residues" evidence="1">
    <location>
        <begin position="1040"/>
        <end position="1052"/>
    </location>
</feature>
<feature type="compositionally biased region" description="Basic and acidic residues" evidence="1">
    <location>
        <begin position="618"/>
        <end position="635"/>
    </location>
</feature>
<accession>B3MGX8</accession>
<feature type="compositionally biased region" description="Basic and acidic residues" evidence="1">
    <location>
        <begin position="584"/>
        <end position="595"/>
    </location>
</feature>
<dbReference type="STRING" id="7217.B3MGX8"/>
<feature type="signal peptide" evidence="2">
    <location>
        <begin position="1"/>
        <end position="18"/>
    </location>
</feature>
<feature type="chain" id="PRO_5006454734" evidence="2">
    <location>
        <begin position="19"/>
        <end position="1377"/>
    </location>
</feature>
<protein>
    <submittedName>
        <fullName evidence="3">Uncharacterized protein</fullName>
    </submittedName>
</protein>
<sequence length="1377" mass="155151">MIFLQLWWALMVLSGSKSGSGTDLQMAPAQPKQDLVVPAEENDKLSSFSRAVEKARGELQELKSSYSGDLHEQDAGQKVQSRERRNSIDDMLANFAQSGEPASSEAENERSLQEAADAWFREIQANMAKGKAVEEMPADNVVSKQERSAKSKAKAKEIIDQHAKAMARTEIGKVKMKYKEIPLETVIQKYEVTKYPFRSDEGGLSSLDIKLKQVHRILSDQENVEAQKKKVDLDLRQKSDASKMEKLPQYGDCPIPDGVYERTLSRLAFPHVPACKLEHEANYKLSKIEQEASEKAMKGVKPFANGLQESDNSQNLKPQKRSSMTGFNPMNEIKLKTSSRLMLKGLGPSLPSNSLLDMHSNHLVDNMIRRRELDEVQQRQQYFDMEQEGEEEDQRLNMNPARPQFEGFEYMQSHGVPNADPNPLMDVPHSYDYRLPQYDRFHSLNQRQMPNVLEYERTNLDLKRLKREPLLQGESQSLHLEAEEDQKALDHDEDAKVCLLEVKGGEAALDSNAKLDESHKDAKLEETPEEAKLTEEHLTKSEAKLEPEALSSDLKGDEKAQVKREMPQEDKLKDNAFEMAGVKPEAEAPTKREISDTASLSSENEAENQEGPEASDLSEGHHDSDQLACKVDKASKAGAVGVKGDNNLKVDIKLRMQEPEVKAPPNSPETHKRDSQDTAPAVPKVNPDAVVKLLANEISLDMNRGKRQTEGQRYRRFSRRQRRSKRSLDGMVVPPANSAPQSDPQSEQHVVAKRTAQLLDDFEDHNGNRVHFGELGNGMLTPDVGDSLGAKPMHQPVEHYDEKEGAAHEGDAVAQIYDPSKNMVPMMNRRPHVVVQVPMLQQQLQQLQLQKVPKLQLVQPEQQSQQQQPAQPQTDNLQSLQRHPNEAASHFKASFNLTHFFNELQKLQNVQAPQQAVPQVQASAASPPVLPSKTLFSHPSKTFGVHRYFGPFKLKNSASDPCATISPNCVPVTTPATQEGGGGESCITGPDVMKLNVSINANVCGNPKTKQFFGNGSINLQHAFKETASLKSDSSQEMPVHVKDERHIRETGEESLEEESGDLKKKARGHDGHRKRPSVKWPRKNKAKVKSNPPETPKVPAKHTTVTDETVSCTKEPECDPDLQDIPVDEPMSESFQKLLTGKTSEEIVAAVFDAVENDPGMDRLLGVLERNRKCLIKRPRNFYQIRNNKNEQHVQQTEQMIRDTMMAISDIIDQQVRQRSCIPLRPDLLDFYDLILKTSEEQEKCREKRQSSLRSLAEDFSQDVRLLDPSKISQKSRIVKKLLRQYEEMPAEDQQAAAGVRDELLMDLVYLRKMADTAERVQRNARLQEILKQTSLDDSQEKNANTEYSPRFIKLLKTAELFKEAGEQQAKEIVGR</sequence>
<keyword evidence="4" id="KW-1185">Reference proteome</keyword>
<feature type="compositionally biased region" description="Basic and acidic residues" evidence="1">
    <location>
        <begin position="69"/>
        <end position="84"/>
    </location>
</feature>
<feature type="region of interest" description="Disordered" evidence="1">
    <location>
        <begin position="1029"/>
        <end position="1128"/>
    </location>
</feature>
<feature type="compositionally biased region" description="Polar residues" evidence="1">
    <location>
        <begin position="307"/>
        <end position="327"/>
    </location>
</feature>
<feature type="region of interest" description="Disordered" evidence="1">
    <location>
        <begin position="136"/>
        <end position="156"/>
    </location>
</feature>
<dbReference type="OrthoDB" id="8035982at2759"/>
<evidence type="ECO:0000256" key="1">
    <source>
        <dbReference type="SAM" id="MobiDB-lite"/>
    </source>
</evidence>
<feature type="compositionally biased region" description="Basic and acidic residues" evidence="1">
    <location>
        <begin position="703"/>
        <end position="713"/>
    </location>
</feature>
<feature type="region of interest" description="Disordered" evidence="1">
    <location>
        <begin position="304"/>
        <end position="327"/>
    </location>
</feature>
<feature type="compositionally biased region" description="Polar residues" evidence="1">
    <location>
        <begin position="738"/>
        <end position="748"/>
    </location>
</feature>
<dbReference type="Proteomes" id="UP000007801">
    <property type="component" value="Unassembled WGS sequence"/>
</dbReference>
<dbReference type="HOGENOM" id="CLU_002585_0_0_1"/>
<feature type="compositionally biased region" description="Basic and acidic residues" evidence="1">
    <location>
        <begin position="513"/>
        <end position="547"/>
    </location>
</feature>
<evidence type="ECO:0000256" key="2">
    <source>
        <dbReference type="SAM" id="SignalP"/>
    </source>
</evidence>
<keyword evidence="2" id="KW-0732">Signal</keyword>
<evidence type="ECO:0000313" key="4">
    <source>
        <dbReference type="Proteomes" id="UP000007801"/>
    </source>
</evidence>
<dbReference type="InParanoid" id="B3MGX8"/>
<feature type="compositionally biased region" description="Low complexity" evidence="1">
    <location>
        <begin position="860"/>
        <end position="878"/>
    </location>
</feature>
<organism evidence="3 4">
    <name type="scientific">Drosophila ananassae</name>
    <name type="common">Fruit fly</name>
    <dbReference type="NCBI Taxonomy" id="7217"/>
    <lineage>
        <taxon>Eukaryota</taxon>
        <taxon>Metazoa</taxon>
        <taxon>Ecdysozoa</taxon>
        <taxon>Arthropoda</taxon>
        <taxon>Hexapoda</taxon>
        <taxon>Insecta</taxon>
        <taxon>Pterygota</taxon>
        <taxon>Neoptera</taxon>
        <taxon>Endopterygota</taxon>
        <taxon>Diptera</taxon>
        <taxon>Brachycera</taxon>
        <taxon>Muscomorpha</taxon>
        <taxon>Ephydroidea</taxon>
        <taxon>Drosophilidae</taxon>
        <taxon>Drosophila</taxon>
        <taxon>Sophophora</taxon>
    </lineage>
</organism>
<feature type="region of interest" description="Disordered" evidence="1">
    <location>
        <begin position="510"/>
        <end position="688"/>
    </location>
</feature>
<feature type="compositionally biased region" description="Basic residues" evidence="1">
    <location>
        <begin position="1065"/>
        <end position="1089"/>
    </location>
</feature>
<gene>
    <name evidence="3" type="primary">Dana\GF11189</name>
    <name evidence="3" type="synonym">dana_GLEANR_11258</name>
    <name evidence="3" type="ORF">GF11189</name>
</gene>
<feature type="compositionally biased region" description="Basic and acidic residues" evidence="1">
    <location>
        <begin position="554"/>
        <end position="576"/>
    </location>
</feature>
<dbReference type="EMBL" id="CH902619">
    <property type="protein sequence ID" value="EDV37896.2"/>
    <property type="molecule type" value="Genomic_DNA"/>
</dbReference>
<feature type="compositionally biased region" description="Basic residues" evidence="1">
    <location>
        <begin position="714"/>
        <end position="725"/>
    </location>
</feature>
<feature type="region of interest" description="Disordered" evidence="1">
    <location>
        <begin position="702"/>
        <end position="751"/>
    </location>
</feature>
<dbReference type="eggNOG" id="ENOG502QPW5">
    <property type="taxonomic scope" value="Eukaryota"/>
</dbReference>
<feature type="compositionally biased region" description="Acidic residues" evidence="1">
    <location>
        <begin position="1119"/>
        <end position="1128"/>
    </location>
</feature>
<feature type="compositionally biased region" description="Basic and acidic residues" evidence="1">
    <location>
        <begin position="144"/>
        <end position="156"/>
    </location>
</feature>
<feature type="region of interest" description="Disordered" evidence="1">
    <location>
        <begin position="62"/>
        <end position="84"/>
    </location>
</feature>
<reference evidence="3 4" key="1">
    <citation type="journal article" date="2007" name="Nature">
        <title>Evolution of genes and genomes on the Drosophila phylogeny.</title>
        <authorList>
            <consortium name="Drosophila 12 Genomes Consortium"/>
            <person name="Clark A.G."/>
            <person name="Eisen M.B."/>
            <person name="Smith D.R."/>
            <person name="Bergman C.M."/>
            <person name="Oliver B."/>
            <person name="Markow T.A."/>
            <person name="Kaufman T.C."/>
            <person name="Kellis M."/>
            <person name="Gelbart W."/>
            <person name="Iyer V.N."/>
            <person name="Pollard D.A."/>
            <person name="Sackton T.B."/>
            <person name="Larracuente A.M."/>
            <person name="Singh N.D."/>
            <person name="Abad J.P."/>
            <person name="Abt D.N."/>
            <person name="Adryan B."/>
            <person name="Aguade M."/>
            <person name="Akashi H."/>
            <person name="Anderson W.W."/>
            <person name="Aquadro C.F."/>
            <person name="Ardell D.H."/>
            <person name="Arguello R."/>
            <person name="Artieri C.G."/>
            <person name="Barbash D.A."/>
            <person name="Barker D."/>
            <person name="Barsanti P."/>
            <person name="Batterham P."/>
            <person name="Batzoglou S."/>
            <person name="Begun D."/>
            <person name="Bhutkar A."/>
            <person name="Blanco E."/>
            <person name="Bosak S.A."/>
            <person name="Bradley R.K."/>
            <person name="Brand A.D."/>
            <person name="Brent M.R."/>
            <person name="Brooks A.N."/>
            <person name="Brown R.H."/>
            <person name="Butlin R.K."/>
            <person name="Caggese C."/>
            <person name="Calvi B.R."/>
            <person name="Bernardo de Carvalho A."/>
            <person name="Caspi A."/>
            <person name="Castrezana S."/>
            <person name="Celniker S.E."/>
            <person name="Chang J.L."/>
            <person name="Chapple C."/>
            <person name="Chatterji S."/>
            <person name="Chinwalla A."/>
            <person name="Civetta A."/>
            <person name="Clifton S.W."/>
            <person name="Comeron J.M."/>
            <person name="Costello J.C."/>
            <person name="Coyne J.A."/>
            <person name="Daub J."/>
            <person name="David R.G."/>
            <person name="Delcher A.L."/>
            <person name="Delehaunty K."/>
            <person name="Do C.B."/>
            <person name="Ebling H."/>
            <person name="Edwards K."/>
            <person name="Eickbush T."/>
            <person name="Evans J.D."/>
            <person name="Filipski A."/>
            <person name="Findeiss S."/>
            <person name="Freyhult E."/>
            <person name="Fulton L."/>
            <person name="Fulton R."/>
            <person name="Garcia A.C."/>
            <person name="Gardiner A."/>
            <person name="Garfield D.A."/>
            <person name="Garvin B.E."/>
            <person name="Gibson G."/>
            <person name="Gilbert D."/>
            <person name="Gnerre S."/>
            <person name="Godfrey J."/>
            <person name="Good R."/>
            <person name="Gotea V."/>
            <person name="Gravely B."/>
            <person name="Greenberg A.J."/>
            <person name="Griffiths-Jones S."/>
            <person name="Gross S."/>
            <person name="Guigo R."/>
            <person name="Gustafson E.A."/>
            <person name="Haerty W."/>
            <person name="Hahn M.W."/>
            <person name="Halligan D.L."/>
            <person name="Halpern A.L."/>
            <person name="Halter G.M."/>
            <person name="Han M.V."/>
            <person name="Heger A."/>
            <person name="Hillier L."/>
            <person name="Hinrichs A.S."/>
            <person name="Holmes I."/>
            <person name="Hoskins R.A."/>
            <person name="Hubisz M.J."/>
            <person name="Hultmark D."/>
            <person name="Huntley M.A."/>
            <person name="Jaffe D.B."/>
            <person name="Jagadeeshan S."/>
            <person name="Jeck W.R."/>
            <person name="Johnson J."/>
            <person name="Jones C.D."/>
            <person name="Jordan W.C."/>
            <person name="Karpen G.H."/>
            <person name="Kataoka E."/>
            <person name="Keightley P.D."/>
            <person name="Kheradpour P."/>
            <person name="Kirkness E.F."/>
            <person name="Koerich L.B."/>
            <person name="Kristiansen K."/>
            <person name="Kudrna D."/>
            <person name="Kulathinal R.J."/>
            <person name="Kumar S."/>
            <person name="Kwok R."/>
            <person name="Lander E."/>
            <person name="Langley C.H."/>
            <person name="Lapoint R."/>
            <person name="Lazzaro B.P."/>
            <person name="Lee S.J."/>
            <person name="Levesque L."/>
            <person name="Li R."/>
            <person name="Lin C.F."/>
            <person name="Lin M.F."/>
            <person name="Lindblad-Toh K."/>
            <person name="Llopart A."/>
            <person name="Long M."/>
            <person name="Low L."/>
            <person name="Lozovsky E."/>
            <person name="Lu J."/>
            <person name="Luo M."/>
            <person name="Machado C.A."/>
            <person name="Makalowski W."/>
            <person name="Marzo M."/>
            <person name="Matsuda M."/>
            <person name="Matzkin L."/>
            <person name="McAllister B."/>
            <person name="McBride C.S."/>
            <person name="McKernan B."/>
            <person name="McKernan K."/>
            <person name="Mendez-Lago M."/>
            <person name="Minx P."/>
            <person name="Mollenhauer M.U."/>
            <person name="Montooth K."/>
            <person name="Mount S.M."/>
            <person name="Mu X."/>
            <person name="Myers E."/>
            <person name="Negre B."/>
            <person name="Newfeld S."/>
            <person name="Nielsen R."/>
            <person name="Noor M.A."/>
            <person name="O'Grady P."/>
            <person name="Pachter L."/>
            <person name="Papaceit M."/>
            <person name="Parisi M.J."/>
            <person name="Parisi M."/>
            <person name="Parts L."/>
            <person name="Pedersen J.S."/>
            <person name="Pesole G."/>
            <person name="Phillippy A.M."/>
            <person name="Ponting C.P."/>
            <person name="Pop M."/>
            <person name="Porcelli D."/>
            <person name="Powell J.R."/>
            <person name="Prohaska S."/>
            <person name="Pruitt K."/>
            <person name="Puig M."/>
            <person name="Quesneville H."/>
            <person name="Ram K.R."/>
            <person name="Rand D."/>
            <person name="Rasmussen M.D."/>
            <person name="Reed L.K."/>
            <person name="Reenan R."/>
            <person name="Reily A."/>
            <person name="Remington K.A."/>
            <person name="Rieger T.T."/>
            <person name="Ritchie M.G."/>
            <person name="Robin C."/>
            <person name="Rogers Y.H."/>
            <person name="Rohde C."/>
            <person name="Rozas J."/>
            <person name="Rubenfield M.J."/>
            <person name="Ruiz A."/>
            <person name="Russo S."/>
            <person name="Salzberg S.L."/>
            <person name="Sanchez-Gracia A."/>
            <person name="Saranga D.J."/>
            <person name="Sato H."/>
            <person name="Schaeffer S.W."/>
            <person name="Schatz M.C."/>
            <person name="Schlenke T."/>
            <person name="Schwartz R."/>
            <person name="Segarra C."/>
            <person name="Singh R.S."/>
            <person name="Sirot L."/>
            <person name="Sirota M."/>
            <person name="Sisneros N.B."/>
            <person name="Smith C.D."/>
            <person name="Smith T.F."/>
            <person name="Spieth J."/>
            <person name="Stage D.E."/>
            <person name="Stark A."/>
            <person name="Stephan W."/>
            <person name="Strausberg R.L."/>
            <person name="Strempel S."/>
            <person name="Sturgill D."/>
            <person name="Sutton G."/>
            <person name="Sutton G.G."/>
            <person name="Tao W."/>
            <person name="Teichmann S."/>
            <person name="Tobari Y.N."/>
            <person name="Tomimura Y."/>
            <person name="Tsolas J.M."/>
            <person name="Valente V.L."/>
            <person name="Venter E."/>
            <person name="Venter J.C."/>
            <person name="Vicario S."/>
            <person name="Vieira F.G."/>
            <person name="Vilella A.J."/>
            <person name="Villasante A."/>
            <person name="Walenz B."/>
            <person name="Wang J."/>
            <person name="Wasserman M."/>
            <person name="Watts T."/>
            <person name="Wilson D."/>
            <person name="Wilson R.K."/>
            <person name="Wing R.A."/>
            <person name="Wolfner M.F."/>
            <person name="Wong A."/>
            <person name="Wong G.K."/>
            <person name="Wu C.I."/>
            <person name="Wu G."/>
            <person name="Yamamoto D."/>
            <person name="Yang H.P."/>
            <person name="Yang S.P."/>
            <person name="Yorke J.A."/>
            <person name="Yoshida K."/>
            <person name="Zdobnov E."/>
            <person name="Zhang P."/>
            <person name="Zhang Y."/>
            <person name="Zimin A.V."/>
            <person name="Baldwin J."/>
            <person name="Abdouelleil A."/>
            <person name="Abdulkadir J."/>
            <person name="Abebe A."/>
            <person name="Abera B."/>
            <person name="Abreu J."/>
            <person name="Acer S.C."/>
            <person name="Aftuck L."/>
            <person name="Alexander A."/>
            <person name="An P."/>
            <person name="Anderson E."/>
            <person name="Anderson S."/>
            <person name="Arachi H."/>
            <person name="Azer M."/>
            <person name="Bachantsang P."/>
            <person name="Barry A."/>
            <person name="Bayul T."/>
            <person name="Berlin A."/>
            <person name="Bessette D."/>
            <person name="Bloom T."/>
            <person name="Blye J."/>
            <person name="Boguslavskiy L."/>
            <person name="Bonnet C."/>
            <person name="Boukhgalter B."/>
            <person name="Bourzgui I."/>
            <person name="Brown A."/>
            <person name="Cahill P."/>
            <person name="Channer S."/>
            <person name="Cheshatsang Y."/>
            <person name="Chuda L."/>
            <person name="Citroen M."/>
            <person name="Collymore A."/>
            <person name="Cooke P."/>
            <person name="Costello M."/>
            <person name="D'Aco K."/>
            <person name="Daza R."/>
            <person name="De Haan G."/>
            <person name="DeGray S."/>
            <person name="DeMaso C."/>
            <person name="Dhargay N."/>
            <person name="Dooley K."/>
            <person name="Dooley E."/>
            <person name="Doricent M."/>
            <person name="Dorje P."/>
            <person name="Dorjee K."/>
            <person name="Dupes A."/>
            <person name="Elong R."/>
            <person name="Falk J."/>
            <person name="Farina A."/>
            <person name="Faro S."/>
            <person name="Ferguson D."/>
            <person name="Fisher S."/>
            <person name="Foley C.D."/>
            <person name="Franke A."/>
            <person name="Friedrich D."/>
            <person name="Gadbois L."/>
            <person name="Gearin G."/>
            <person name="Gearin C.R."/>
            <person name="Giannoukos G."/>
            <person name="Goode T."/>
            <person name="Graham J."/>
            <person name="Grandbois E."/>
            <person name="Grewal S."/>
            <person name="Gyaltsen K."/>
            <person name="Hafez N."/>
            <person name="Hagos B."/>
            <person name="Hall J."/>
            <person name="Henson C."/>
            <person name="Hollinger A."/>
            <person name="Honan T."/>
            <person name="Huard M.D."/>
            <person name="Hughes L."/>
            <person name="Hurhula B."/>
            <person name="Husby M.E."/>
            <person name="Kamat A."/>
            <person name="Kanga B."/>
            <person name="Kashin S."/>
            <person name="Khazanovich D."/>
            <person name="Kisner P."/>
            <person name="Lance K."/>
            <person name="Lara M."/>
            <person name="Lee W."/>
            <person name="Lennon N."/>
            <person name="Letendre F."/>
            <person name="LeVine R."/>
            <person name="Lipovsky A."/>
            <person name="Liu X."/>
            <person name="Liu J."/>
            <person name="Liu S."/>
            <person name="Lokyitsang T."/>
            <person name="Lokyitsang Y."/>
            <person name="Lubonja R."/>
            <person name="Lui A."/>
            <person name="MacDonald P."/>
            <person name="Magnisalis V."/>
            <person name="Maru K."/>
            <person name="Matthews C."/>
            <person name="McCusker W."/>
            <person name="McDonough S."/>
            <person name="Mehta T."/>
            <person name="Meldrim J."/>
            <person name="Meneus L."/>
            <person name="Mihai O."/>
            <person name="Mihalev A."/>
            <person name="Mihova T."/>
            <person name="Mittelman R."/>
            <person name="Mlenga V."/>
            <person name="Montmayeur A."/>
            <person name="Mulrain L."/>
            <person name="Navidi A."/>
            <person name="Naylor J."/>
            <person name="Negash T."/>
            <person name="Nguyen T."/>
            <person name="Nguyen N."/>
            <person name="Nicol R."/>
            <person name="Norbu C."/>
            <person name="Norbu N."/>
            <person name="Novod N."/>
            <person name="O'Neill B."/>
            <person name="Osman S."/>
            <person name="Markiewicz E."/>
            <person name="Oyono O.L."/>
            <person name="Patti C."/>
            <person name="Phunkhang P."/>
            <person name="Pierre F."/>
            <person name="Priest M."/>
            <person name="Raghuraman S."/>
            <person name="Rege F."/>
            <person name="Reyes R."/>
            <person name="Rise C."/>
            <person name="Rogov P."/>
            <person name="Ross K."/>
            <person name="Ryan E."/>
            <person name="Settipalli S."/>
            <person name="Shea T."/>
            <person name="Sherpa N."/>
            <person name="Shi L."/>
            <person name="Shih D."/>
            <person name="Sparrow T."/>
            <person name="Spaulding J."/>
            <person name="Stalker J."/>
            <person name="Stange-Thomann N."/>
            <person name="Stavropoulos S."/>
            <person name="Stone C."/>
            <person name="Strader C."/>
            <person name="Tesfaye S."/>
            <person name="Thomson T."/>
            <person name="Thoulutsang Y."/>
            <person name="Thoulutsang D."/>
            <person name="Topham K."/>
            <person name="Topping I."/>
            <person name="Tsamla T."/>
            <person name="Vassiliev H."/>
            <person name="Vo A."/>
            <person name="Wangchuk T."/>
            <person name="Wangdi T."/>
            <person name="Weiand M."/>
            <person name="Wilkinson J."/>
            <person name="Wilson A."/>
            <person name="Yadav S."/>
            <person name="Young G."/>
            <person name="Yu Q."/>
            <person name="Zembek L."/>
            <person name="Zhong D."/>
            <person name="Zimmer A."/>
            <person name="Zwirko Z."/>
            <person name="Jaffe D.B."/>
            <person name="Alvarez P."/>
            <person name="Brockman W."/>
            <person name="Butler J."/>
            <person name="Chin C."/>
            <person name="Gnerre S."/>
            <person name="Grabherr M."/>
            <person name="Kleber M."/>
            <person name="Mauceli E."/>
            <person name="MacCallum I."/>
        </authorList>
    </citation>
    <scope>NUCLEOTIDE SEQUENCE [LARGE SCALE GENOMIC DNA]</scope>
    <source>
        <strain evidence="4">Tucson 14024-0371.13</strain>
    </source>
</reference>
<evidence type="ECO:0000313" key="3">
    <source>
        <dbReference type="EMBL" id="EDV37896.2"/>
    </source>
</evidence>
<proteinExistence type="predicted"/>
<name>B3MGX8_DROAN</name>
<feature type="compositionally biased region" description="Basic and acidic residues" evidence="1">
    <location>
        <begin position="646"/>
        <end position="661"/>
    </location>
</feature>